<comment type="caution">
    <text evidence="2">The sequence shown here is derived from an EMBL/GenBank/DDBJ whole genome shotgun (WGS) entry which is preliminary data.</text>
</comment>
<organism evidence="2 3">
    <name type="scientific">Bradyrhizobium yuanmingense</name>
    <dbReference type="NCBI Taxonomy" id="108015"/>
    <lineage>
        <taxon>Bacteria</taxon>
        <taxon>Pseudomonadati</taxon>
        <taxon>Pseudomonadota</taxon>
        <taxon>Alphaproteobacteria</taxon>
        <taxon>Hyphomicrobiales</taxon>
        <taxon>Nitrobacteraceae</taxon>
        <taxon>Bradyrhizobium</taxon>
    </lineage>
</organism>
<dbReference type="EMBL" id="JBGBZN010000002">
    <property type="protein sequence ID" value="MEY9469317.1"/>
    <property type="molecule type" value="Genomic_DNA"/>
</dbReference>
<sequence>METENVLKQDHKHPKTIQASVYTTSGAFPRKGSESVKSDDLVDKILKQAQHALHLTDVTGWEATVDGNVIDPNKTYEQNHLTGTVVIHWGPREGGGGC</sequence>
<feature type="region of interest" description="Disordered" evidence="1">
    <location>
        <begin position="1"/>
        <end position="35"/>
    </location>
</feature>
<name>A0ABV4GBK4_9BRAD</name>
<proteinExistence type="predicted"/>
<evidence type="ECO:0000256" key="1">
    <source>
        <dbReference type="SAM" id="MobiDB-lite"/>
    </source>
</evidence>
<gene>
    <name evidence="2" type="ORF">ABH992_001716</name>
</gene>
<evidence type="ECO:0000313" key="3">
    <source>
        <dbReference type="Proteomes" id="UP001565474"/>
    </source>
</evidence>
<reference evidence="2 3" key="1">
    <citation type="submission" date="2024-07" db="EMBL/GenBank/DDBJ databases">
        <title>Genomic Encyclopedia of Type Strains, Phase V (KMG-V): Genome sequencing to study the core and pangenomes of soil and plant-associated prokaryotes.</title>
        <authorList>
            <person name="Whitman W."/>
        </authorList>
    </citation>
    <scope>NUCLEOTIDE SEQUENCE [LARGE SCALE GENOMIC DNA]</scope>
    <source>
        <strain evidence="2 3">USDA 222</strain>
    </source>
</reference>
<keyword evidence="3" id="KW-1185">Reference proteome</keyword>
<dbReference type="RefSeq" id="WP_370057762.1">
    <property type="nucleotide sequence ID" value="NZ_JBGBYD010000002.1"/>
</dbReference>
<accession>A0ABV4GBK4</accession>
<feature type="compositionally biased region" description="Polar residues" evidence="1">
    <location>
        <begin position="17"/>
        <end position="26"/>
    </location>
</feature>
<evidence type="ECO:0000313" key="2">
    <source>
        <dbReference type="EMBL" id="MEY9469317.1"/>
    </source>
</evidence>
<protein>
    <submittedName>
        <fullName evidence="2">Uncharacterized protein</fullName>
    </submittedName>
</protein>
<dbReference type="Proteomes" id="UP001565474">
    <property type="component" value="Unassembled WGS sequence"/>
</dbReference>